<organism evidence="2 3">
    <name type="scientific">Aedes aegypti</name>
    <name type="common">Yellowfever mosquito</name>
    <name type="synonym">Culex aegypti</name>
    <dbReference type="NCBI Taxonomy" id="7159"/>
    <lineage>
        <taxon>Eukaryota</taxon>
        <taxon>Metazoa</taxon>
        <taxon>Ecdysozoa</taxon>
        <taxon>Arthropoda</taxon>
        <taxon>Hexapoda</taxon>
        <taxon>Insecta</taxon>
        <taxon>Pterygota</taxon>
        <taxon>Neoptera</taxon>
        <taxon>Endopterygota</taxon>
        <taxon>Diptera</taxon>
        <taxon>Nematocera</taxon>
        <taxon>Culicoidea</taxon>
        <taxon>Culicidae</taxon>
        <taxon>Culicinae</taxon>
        <taxon>Aedini</taxon>
        <taxon>Aedes</taxon>
        <taxon>Stegomyia</taxon>
    </lineage>
</organism>
<name>A0A6I8U9W7_AEDAE</name>
<reference evidence="2 3" key="1">
    <citation type="submission" date="2017-06" db="EMBL/GenBank/DDBJ databases">
        <title>Aedes aegypti genome working group (AGWG) sequencing and assembly.</title>
        <authorList>
            <consortium name="Aedes aegypti Genome Working Group (AGWG)"/>
            <person name="Matthews B.J."/>
        </authorList>
    </citation>
    <scope>NUCLEOTIDE SEQUENCE [LARGE SCALE GENOMIC DNA]</scope>
    <source>
        <strain evidence="2 3">LVP_AGWG</strain>
    </source>
</reference>
<dbReference type="Proteomes" id="UP000008820">
    <property type="component" value="Chromosome 2"/>
</dbReference>
<protein>
    <submittedName>
        <fullName evidence="2">Uncharacterized protein</fullName>
    </submittedName>
</protein>
<feature type="region of interest" description="Disordered" evidence="1">
    <location>
        <begin position="1"/>
        <end position="20"/>
    </location>
</feature>
<sequence length="398" mass="44457">MLSQADPSIANQSQSVINKNQPMVPKPLSVVSRIVPGKTSQRPLQQNPVEQEQLQIITSVIPVGSSIPVASSITVAEVGNMQQVIDQSEVSLLSGSEVAVLLENAQEIGQNTPASHEEISYHAEYMANEGQLPIGNLENNIIQVISEKIEKASDCIIHAITSKIEASLAKSVAAIKSDFDLKMQAALRVRHENTEMDPKFKFSPVATAEEIRQLETDLADESNQNKLINYMRKIIGPNGDTCNGQNMSYLLVDCLFERQVLINCSWSGGSKSNLPKFAMKDCKNILDVFFTIVHNVNPTFSVKLLEDFFKQILRNAKTRCQAKGLRQSTIHRRVKKGKKHARDENLDYRDDHISTHGLKHESIDLDVSDNQDQDESEVDIDDENDKENIMEDEDSFDE</sequence>
<proteinExistence type="predicted"/>
<dbReference type="AlphaFoldDB" id="A0A6I8U9W7"/>
<evidence type="ECO:0000256" key="1">
    <source>
        <dbReference type="SAM" id="MobiDB-lite"/>
    </source>
</evidence>
<dbReference type="OrthoDB" id="7764993at2759"/>
<gene>
    <name evidence="2" type="primary">110676008</name>
</gene>
<dbReference type="InterPro" id="IPR032071">
    <property type="entry name" value="DUF4806"/>
</dbReference>
<accession>A0A6I8U9W7</accession>
<dbReference type="EnsemblMetazoa" id="AAEL027488-RB">
    <property type="protein sequence ID" value="AAEL027488-PB"/>
    <property type="gene ID" value="AAEL027488"/>
</dbReference>
<reference evidence="2" key="2">
    <citation type="submission" date="2020-05" db="UniProtKB">
        <authorList>
            <consortium name="EnsemblMetazoa"/>
        </authorList>
    </citation>
    <scope>IDENTIFICATION</scope>
    <source>
        <strain evidence="2">LVP_AGWG</strain>
    </source>
</reference>
<feature type="region of interest" description="Disordered" evidence="1">
    <location>
        <begin position="359"/>
        <end position="398"/>
    </location>
</feature>
<feature type="compositionally biased region" description="Acidic residues" evidence="1">
    <location>
        <begin position="364"/>
        <end position="398"/>
    </location>
</feature>
<evidence type="ECO:0000313" key="3">
    <source>
        <dbReference type="Proteomes" id="UP000008820"/>
    </source>
</evidence>
<dbReference type="Pfam" id="PF16064">
    <property type="entry name" value="DUF4806"/>
    <property type="match status" value="1"/>
</dbReference>
<dbReference type="InParanoid" id="A0A6I8U9W7"/>
<evidence type="ECO:0000313" key="2">
    <source>
        <dbReference type="EnsemblMetazoa" id="AAEL027488-PB"/>
    </source>
</evidence>
<keyword evidence="3" id="KW-1185">Reference proteome</keyword>